<dbReference type="GO" id="GO:0003677">
    <property type="term" value="F:DNA binding"/>
    <property type="evidence" value="ECO:0007669"/>
    <property type="project" value="InterPro"/>
</dbReference>
<dbReference type="GO" id="GO:0006310">
    <property type="term" value="P:DNA recombination"/>
    <property type="evidence" value="ECO:0007669"/>
    <property type="project" value="UniProtKB-KW"/>
</dbReference>
<dbReference type="InterPro" id="IPR013762">
    <property type="entry name" value="Integrase-like_cat_sf"/>
</dbReference>
<dbReference type="Pfam" id="PF12834">
    <property type="entry name" value="Phage_int_SAM_2"/>
    <property type="match status" value="1"/>
</dbReference>
<sequence>MDDLTYTLRQLCQRNRDGSHATQADRMRSLALASRQLREAGFRQMRATSLKGKHVRVLLERWQGEGLSAGTLKNRLAHLRWWAEKVGRAGVIPADNTQLGIPERRFVASENKAHELGDSLDKVNDPYVRMSLLLQKAFGLRREESIKFRPGYADRGDCIVLKRTWTKGGRERTIPIITAEQRDVLDRSHRLAGAGSLIPAHKTYIQQRDVYDGQCKAAGLSNMHGLRHHYAQARYQALTGWSAPAAGGKSSHMLISTERTQDAIARQTISRELGHERTQITAVYLGR</sequence>
<accession>A0A366HY76</accession>
<dbReference type="SUPFAM" id="SSF56349">
    <property type="entry name" value="DNA breaking-rejoining enzymes"/>
    <property type="match status" value="1"/>
</dbReference>
<feature type="domain" description="Integrase catalytic" evidence="3">
    <location>
        <begin position="123"/>
        <end position="232"/>
    </location>
</feature>
<dbReference type="GO" id="GO:0015074">
    <property type="term" value="P:DNA integration"/>
    <property type="evidence" value="ECO:0007669"/>
    <property type="project" value="InterPro"/>
</dbReference>
<evidence type="ECO:0000259" key="2">
    <source>
        <dbReference type="Pfam" id="PF12834"/>
    </source>
</evidence>
<evidence type="ECO:0000256" key="1">
    <source>
        <dbReference type="ARBA" id="ARBA00023172"/>
    </source>
</evidence>
<dbReference type="EMBL" id="QNRY01000045">
    <property type="protein sequence ID" value="RBP58904.1"/>
    <property type="molecule type" value="Genomic_DNA"/>
</dbReference>
<dbReference type="InterPro" id="IPR024456">
    <property type="entry name" value="Integrase_catalytic_putative"/>
</dbReference>
<reference evidence="4 5" key="1">
    <citation type="submission" date="2018-06" db="EMBL/GenBank/DDBJ databases">
        <title>Genomic Encyclopedia of Type Strains, Phase IV (KMG-IV): sequencing the most valuable type-strain genomes for metagenomic binning, comparative biology and taxonomic classification.</title>
        <authorList>
            <person name="Goeker M."/>
        </authorList>
    </citation>
    <scope>NUCLEOTIDE SEQUENCE [LARGE SCALE GENOMIC DNA]</scope>
    <source>
        <strain evidence="4 5">DSM 30166</strain>
    </source>
</reference>
<dbReference type="InterPro" id="IPR011010">
    <property type="entry name" value="DNA_brk_join_enz"/>
</dbReference>
<dbReference type="OrthoDB" id="5394387at2"/>
<keyword evidence="1" id="KW-0233">DNA recombination</keyword>
<name>A0A366HY76_9GAMM</name>
<keyword evidence="5" id="KW-1185">Reference proteome</keyword>
<dbReference type="RefSeq" id="WP_113868861.1">
    <property type="nucleotide sequence ID" value="NZ_AGJP01000001.1"/>
</dbReference>
<gene>
    <name evidence="4" type="ORF">DES54_14517</name>
</gene>
<comment type="caution">
    <text evidence="4">The sequence shown here is derived from an EMBL/GenBank/DDBJ whole genome shotgun (WGS) entry which is preliminary data.</text>
</comment>
<protein>
    <submittedName>
        <fullName evidence="4">Integrase-like protein</fullName>
    </submittedName>
</protein>
<evidence type="ECO:0000259" key="3">
    <source>
        <dbReference type="Pfam" id="PF12835"/>
    </source>
</evidence>
<dbReference type="Pfam" id="PF12835">
    <property type="entry name" value="Integrase_1"/>
    <property type="match status" value="1"/>
</dbReference>
<evidence type="ECO:0000313" key="5">
    <source>
        <dbReference type="Proteomes" id="UP000253046"/>
    </source>
</evidence>
<dbReference type="AlphaFoldDB" id="A0A366HY76"/>
<organism evidence="4 5">
    <name type="scientific">Brenneria salicis ATCC 15712 = DSM 30166</name>
    <dbReference type="NCBI Taxonomy" id="714314"/>
    <lineage>
        <taxon>Bacteria</taxon>
        <taxon>Pseudomonadati</taxon>
        <taxon>Pseudomonadota</taxon>
        <taxon>Gammaproteobacteria</taxon>
        <taxon>Enterobacterales</taxon>
        <taxon>Pectobacteriaceae</taxon>
        <taxon>Brenneria</taxon>
    </lineage>
</organism>
<dbReference type="Proteomes" id="UP000253046">
    <property type="component" value="Unassembled WGS sequence"/>
</dbReference>
<dbReference type="Gene3D" id="1.10.443.10">
    <property type="entry name" value="Intergrase catalytic core"/>
    <property type="match status" value="1"/>
</dbReference>
<proteinExistence type="predicted"/>
<evidence type="ECO:0000313" key="4">
    <source>
        <dbReference type="EMBL" id="RBP58904.1"/>
    </source>
</evidence>
<dbReference type="InterPro" id="IPR024457">
    <property type="entry name" value="Putative_integrase_N"/>
</dbReference>
<feature type="domain" description="Putative integrase N-terminal" evidence="2">
    <location>
        <begin position="1"/>
        <end position="89"/>
    </location>
</feature>